<dbReference type="EMBL" id="BAABLK010000024">
    <property type="protein sequence ID" value="GAA5226951.1"/>
    <property type="molecule type" value="Genomic_DNA"/>
</dbReference>
<sequence length="105" mass="11692">MADYSAIMALVLEHRSYSEIVETVGCSRREIALVTKTVRARGITTEQAASLSRDDLAELFPDGRKNVSVGFVQPDLAAIVKSMKSNRHYTLQQAWHRYVQAPAAK</sequence>
<gene>
    <name evidence="1" type="ORF">GCM10025778_14840</name>
</gene>
<dbReference type="Proteomes" id="UP001501257">
    <property type="component" value="Unassembled WGS sequence"/>
</dbReference>
<name>A0ABP9TLG3_9MICC</name>
<reference evidence="2" key="1">
    <citation type="journal article" date="2019" name="Int. J. Syst. Evol. Microbiol.">
        <title>The Global Catalogue of Microorganisms (GCM) 10K type strain sequencing project: providing services to taxonomists for standard genome sequencing and annotation.</title>
        <authorList>
            <consortium name="The Broad Institute Genomics Platform"/>
            <consortium name="The Broad Institute Genome Sequencing Center for Infectious Disease"/>
            <person name="Wu L."/>
            <person name="Ma J."/>
        </authorList>
    </citation>
    <scope>NUCLEOTIDE SEQUENCE [LARGE SCALE GENOMIC DNA]</scope>
    <source>
        <strain evidence="2">JCM 18952</strain>
    </source>
</reference>
<evidence type="ECO:0000313" key="1">
    <source>
        <dbReference type="EMBL" id="GAA5226951.1"/>
    </source>
</evidence>
<accession>A0ABP9TLG3</accession>
<comment type="caution">
    <text evidence="1">The sequence shown here is derived from an EMBL/GenBank/DDBJ whole genome shotgun (WGS) entry which is preliminary data.</text>
</comment>
<keyword evidence="2" id="KW-1185">Reference proteome</keyword>
<protein>
    <submittedName>
        <fullName evidence="1">Uncharacterized protein</fullName>
    </submittedName>
</protein>
<dbReference type="RefSeq" id="WP_210100609.1">
    <property type="nucleotide sequence ID" value="NZ_BAABLK010000024.1"/>
</dbReference>
<evidence type="ECO:0000313" key="2">
    <source>
        <dbReference type="Proteomes" id="UP001501257"/>
    </source>
</evidence>
<proteinExistence type="predicted"/>
<organism evidence="1 2">
    <name type="scientific">Paeniglutamicibacter antarcticus</name>
    <dbReference type="NCBI Taxonomy" id="494023"/>
    <lineage>
        <taxon>Bacteria</taxon>
        <taxon>Bacillati</taxon>
        <taxon>Actinomycetota</taxon>
        <taxon>Actinomycetes</taxon>
        <taxon>Micrococcales</taxon>
        <taxon>Micrococcaceae</taxon>
        <taxon>Paeniglutamicibacter</taxon>
    </lineage>
</organism>